<evidence type="ECO:0000256" key="3">
    <source>
        <dbReference type="ARBA" id="ARBA00022989"/>
    </source>
</evidence>
<organism evidence="6 7">
    <name type="scientific">Candidatus Allocopromorpha excrementavium</name>
    <dbReference type="NCBI Taxonomy" id="2840741"/>
    <lineage>
        <taxon>Bacteria</taxon>
        <taxon>Bacillati</taxon>
        <taxon>Bacillota</taxon>
        <taxon>Clostridia</taxon>
        <taxon>Eubacteriales</taxon>
        <taxon>Eubacteriaceae</taxon>
        <taxon>Eubacteriaceae incertae sedis</taxon>
        <taxon>Candidatus Allocopromorpha</taxon>
    </lineage>
</organism>
<gene>
    <name evidence="6" type="ORF">IAD12_08550</name>
</gene>
<dbReference type="AlphaFoldDB" id="A0A9D1HDY8"/>
<dbReference type="Proteomes" id="UP000824159">
    <property type="component" value="Unassembled WGS sequence"/>
</dbReference>
<feature type="transmembrane region" description="Helical" evidence="5">
    <location>
        <begin position="192"/>
        <end position="212"/>
    </location>
</feature>
<comment type="subcellular location">
    <subcellularLocation>
        <location evidence="1">Membrane</location>
        <topology evidence="1">Multi-pass membrane protein</topology>
    </subcellularLocation>
</comment>
<proteinExistence type="predicted"/>
<protein>
    <submittedName>
        <fullName evidence="6">NADH-quinone oxidoreductase subunit H</fullName>
    </submittedName>
</protein>
<dbReference type="Pfam" id="PF00146">
    <property type="entry name" value="NADHdh"/>
    <property type="match status" value="1"/>
</dbReference>
<feature type="transmembrane region" description="Helical" evidence="5">
    <location>
        <begin position="218"/>
        <end position="238"/>
    </location>
</feature>
<evidence type="ECO:0000256" key="4">
    <source>
        <dbReference type="ARBA" id="ARBA00023136"/>
    </source>
</evidence>
<reference evidence="6" key="2">
    <citation type="journal article" date="2021" name="PeerJ">
        <title>Extensive microbial diversity within the chicken gut microbiome revealed by metagenomics and culture.</title>
        <authorList>
            <person name="Gilroy R."/>
            <person name="Ravi A."/>
            <person name="Getino M."/>
            <person name="Pursley I."/>
            <person name="Horton D.L."/>
            <person name="Alikhan N.F."/>
            <person name="Baker D."/>
            <person name="Gharbi K."/>
            <person name="Hall N."/>
            <person name="Watson M."/>
            <person name="Adriaenssens E.M."/>
            <person name="Foster-Nyarko E."/>
            <person name="Jarju S."/>
            <person name="Secka A."/>
            <person name="Antonio M."/>
            <person name="Oren A."/>
            <person name="Chaudhuri R.R."/>
            <person name="La Ragione R."/>
            <person name="Hildebrand F."/>
            <person name="Pallen M.J."/>
        </authorList>
    </citation>
    <scope>NUCLEOTIDE SEQUENCE</scope>
    <source>
        <strain evidence="6">CHK176-22527</strain>
    </source>
</reference>
<dbReference type="InterPro" id="IPR052561">
    <property type="entry name" value="ComplexI_Subunit1"/>
</dbReference>
<feature type="transmembrane region" description="Helical" evidence="5">
    <location>
        <begin position="65"/>
        <end position="83"/>
    </location>
</feature>
<dbReference type="PANTHER" id="PTHR43359:SF1">
    <property type="entry name" value="FORMATE HYDROGENLYASE SUBUNIT 4-RELATED"/>
    <property type="match status" value="1"/>
</dbReference>
<dbReference type="EMBL" id="DVLX01000100">
    <property type="protein sequence ID" value="HIU00272.1"/>
    <property type="molecule type" value="Genomic_DNA"/>
</dbReference>
<keyword evidence="4 5" id="KW-0472">Membrane</keyword>
<evidence type="ECO:0000256" key="5">
    <source>
        <dbReference type="SAM" id="Phobius"/>
    </source>
</evidence>
<feature type="transmembrane region" description="Helical" evidence="5">
    <location>
        <begin position="121"/>
        <end position="138"/>
    </location>
</feature>
<feature type="transmembrane region" description="Helical" evidence="5">
    <location>
        <begin position="250"/>
        <end position="272"/>
    </location>
</feature>
<feature type="transmembrane region" description="Helical" evidence="5">
    <location>
        <begin position="150"/>
        <end position="171"/>
    </location>
</feature>
<evidence type="ECO:0000256" key="2">
    <source>
        <dbReference type="ARBA" id="ARBA00022692"/>
    </source>
</evidence>
<feature type="transmembrane region" description="Helical" evidence="5">
    <location>
        <begin position="6"/>
        <end position="23"/>
    </location>
</feature>
<dbReference type="PANTHER" id="PTHR43359">
    <property type="entry name" value="FORMATE HYDROGENLYASE SUBUNIT 4"/>
    <property type="match status" value="1"/>
</dbReference>
<keyword evidence="2 5" id="KW-0812">Transmembrane</keyword>
<keyword evidence="3 5" id="KW-1133">Transmembrane helix</keyword>
<evidence type="ECO:0000313" key="6">
    <source>
        <dbReference type="EMBL" id="HIU00272.1"/>
    </source>
</evidence>
<dbReference type="InterPro" id="IPR001694">
    <property type="entry name" value="NADH_UbQ_OxRdtase_su1/FPO"/>
</dbReference>
<name>A0A9D1HDY8_9FIRM</name>
<accession>A0A9D1HDY8</accession>
<dbReference type="GO" id="GO:0005886">
    <property type="term" value="C:plasma membrane"/>
    <property type="evidence" value="ECO:0007669"/>
    <property type="project" value="TreeGrafter"/>
</dbReference>
<feature type="transmembrane region" description="Helical" evidence="5">
    <location>
        <begin position="89"/>
        <end position="109"/>
    </location>
</feature>
<comment type="caution">
    <text evidence="6">The sequence shown here is derived from an EMBL/GenBank/DDBJ whole genome shotgun (WGS) entry which is preliminary data.</text>
</comment>
<reference evidence="6" key="1">
    <citation type="submission" date="2020-10" db="EMBL/GenBank/DDBJ databases">
        <authorList>
            <person name="Gilroy R."/>
        </authorList>
    </citation>
    <scope>NUCLEOTIDE SEQUENCE</scope>
    <source>
        <strain evidence="6">CHK176-22527</strain>
    </source>
</reference>
<evidence type="ECO:0000313" key="7">
    <source>
        <dbReference type="Proteomes" id="UP000824159"/>
    </source>
</evidence>
<sequence>MIIRMIITIIVYLILAPFAGALLEGCGRKFAAALQGRRGPSVMQPFRDMKKLMEKNEKEEYIHGYYVKVFLLFMVAAGAAFSAGLDITFIVLAMLSAYAFLIISAYVTGSPYARAGAENEMMRILSFVPMIMLMAVGFQMYCGSMNVGDIVIGSSMPVLPMIGILAGFVFICSAGMRRNDELVSEFAGKTLAIVKIAKWYEVVLMLGFVFLFFCNGSFAGYCIGAAASILIYLLEIFIESCFAGVKKKYVFGAAWLAAAVLGVTNIFMLYVII</sequence>
<evidence type="ECO:0000256" key="1">
    <source>
        <dbReference type="ARBA" id="ARBA00004141"/>
    </source>
</evidence>